<comment type="similarity">
    <text evidence="9">Belongs to the DEAD box helicase family. DDX46/PRP5 subfamily.</text>
</comment>
<feature type="compositionally biased region" description="Basic and acidic residues" evidence="11">
    <location>
        <begin position="10"/>
        <end position="48"/>
    </location>
</feature>
<dbReference type="InterPro" id="IPR000629">
    <property type="entry name" value="RNA-helicase_DEAD-box_CS"/>
</dbReference>
<feature type="domain" description="Helicase C-terminal" evidence="13">
    <location>
        <begin position="567"/>
        <end position="731"/>
    </location>
</feature>
<comment type="subcellular location">
    <subcellularLocation>
        <location evidence="1">Nucleus</location>
    </subcellularLocation>
</comment>
<dbReference type="PROSITE" id="PS00039">
    <property type="entry name" value="DEAD_ATP_HELICASE"/>
    <property type="match status" value="1"/>
</dbReference>
<dbReference type="InterPro" id="IPR011545">
    <property type="entry name" value="DEAD/DEAH_box_helicase_dom"/>
</dbReference>
<feature type="region of interest" description="Disordered" evidence="11">
    <location>
        <begin position="1"/>
        <end position="149"/>
    </location>
</feature>
<keyword evidence="8" id="KW-0539">Nucleus</keyword>
<feature type="compositionally biased region" description="Polar residues" evidence="11">
    <location>
        <begin position="178"/>
        <end position="188"/>
    </location>
</feature>
<organism evidence="15 18">
    <name type="scientific">Wallemia mellicola</name>
    <dbReference type="NCBI Taxonomy" id="1708541"/>
    <lineage>
        <taxon>Eukaryota</taxon>
        <taxon>Fungi</taxon>
        <taxon>Dikarya</taxon>
        <taxon>Basidiomycota</taxon>
        <taxon>Wallemiomycotina</taxon>
        <taxon>Wallemiomycetes</taxon>
        <taxon>Wallemiales</taxon>
        <taxon>Wallemiaceae</taxon>
        <taxon>Wallemia</taxon>
    </lineage>
</organism>
<gene>
    <name evidence="16" type="ORF">E3Q17_00610</name>
    <name evidence="15" type="ORF">E3Q22_00914</name>
</gene>
<feature type="compositionally biased region" description="Acidic residues" evidence="11">
    <location>
        <begin position="257"/>
        <end position="269"/>
    </location>
</feature>
<dbReference type="EMBL" id="SPRC01000006">
    <property type="protein sequence ID" value="TIB81614.1"/>
    <property type="molecule type" value="Genomic_DNA"/>
</dbReference>
<keyword evidence="5" id="KW-0347">Helicase</keyword>
<keyword evidence="3" id="KW-0547">Nucleotide-binding</keyword>
<keyword evidence="4 15" id="KW-0378">Hydrolase</keyword>
<dbReference type="InterPro" id="IPR056149">
    <property type="entry name" value="PRP5/DDX46/KHDC4_KH"/>
</dbReference>
<evidence type="ECO:0000313" key="18">
    <source>
        <dbReference type="Proteomes" id="UP000310685"/>
    </source>
</evidence>
<reference evidence="17 18" key="1">
    <citation type="submission" date="2019-03" db="EMBL/GenBank/DDBJ databases">
        <title>Sequencing 25 genomes of Wallemia mellicola.</title>
        <authorList>
            <person name="Gostincar C."/>
        </authorList>
    </citation>
    <scope>NUCLEOTIDE SEQUENCE [LARGE SCALE GENOMIC DNA]</scope>
    <source>
        <strain evidence="16 17">EXF-1262</strain>
        <strain evidence="15 18">EXF-6152</strain>
    </source>
</reference>
<dbReference type="AlphaFoldDB" id="A0A4T0S4U5"/>
<keyword evidence="7" id="KW-0508">mRNA splicing</keyword>
<sequence>MPARTSSPESSKRYHRDREDEVDYHRSGRERDRRERERERDRDRDRRNRDRYRRRSSHSSALRSPPARNDRNDRNERDQKPTEKPAESTPQKEKTEDRKKRMEAFLAARKAAKAKESPAPSQSQSPATPAAPSNNQSAQQKPISLGLKAFSNRNITTKAATMDYDEESNSLAMHTLPPVQSSIPTNSIGGDIESTEDQGDKMAVDEPSEQPQEEEEEEEDPLDAFMSGVKEEVTRVNESDKKRMGTKPNTVTAARLDDDDDDEEEEQKEEDVSKMSAEDILALAASRVKRKEVAVTDHSKVDYEPFRKSFYNPPSEIQNLSEEDAENQRLLLDGIKIRGIDCPKPVTKWSLLGLPSSCLEVIKYLQYDQPSSIQAQALPAIMSGRDVIGVAKTGSGKTIAFLLPLFRHIKDQRPLENLEGPIGVIMTPTRELAVQIHRECKPFLKALGLRAIAAYGGSPISEQIAEMKKGAEIVVCTPGRMIDLLAANSGRVTNLRRTTYLVLDEADRMFDMGFEPQVMKIINNVRPDRQTVLFSATFPKQMESLARKILQKPLEITVGGRSVVAPEIDQQVEVREESSKFNRLLEILGQTYNEDDEARTLIFVDRQEAADNLLFNLRIKGYVAMSLHGGKDQVDRDQAITDFKNGVIPIVIATSVAARGLDVKLLKLVLNYDAPNHLEDYVHRAGRTGRAGNKGTCITFITPEQDKYSVDIEKALTASGASVPSELKAMSEAFLQKVKEGKATVAGSGFGGKGLDRFEKERQDLEKAQRSAYGEDEEVKKDGAASAATNEKVSKETEDMFGEIKIQKGPAPADYKPLNLGASTDSSDIKPENATSAVAKAAAVAAKLSMQRGAAVSATLGGPIKNKDPDATDYHAIIPINDYHQRARWKITNKETIVYLNETTGCSITNKGIYYEPGKEPSLADQPKLHLLVESNEIERVEKAVRSIKFILIEATQAALEFDAKNQTTGRYSVL</sequence>
<dbReference type="InterPro" id="IPR014001">
    <property type="entry name" value="Helicase_ATP-bd"/>
</dbReference>
<evidence type="ECO:0000256" key="9">
    <source>
        <dbReference type="ARBA" id="ARBA00038511"/>
    </source>
</evidence>
<evidence type="ECO:0000313" key="16">
    <source>
        <dbReference type="EMBL" id="TIC04174.1"/>
    </source>
</evidence>
<dbReference type="InterPro" id="IPR001650">
    <property type="entry name" value="Helicase_C-like"/>
</dbReference>
<keyword evidence="7" id="KW-0507">mRNA processing</keyword>
<feature type="compositionally biased region" description="Low complexity" evidence="11">
    <location>
        <begin position="117"/>
        <end position="138"/>
    </location>
</feature>
<dbReference type="SMART" id="SM00490">
    <property type="entry name" value="HELICc"/>
    <property type="match status" value="1"/>
</dbReference>
<name>A0A4T0S4U5_9BASI</name>
<evidence type="ECO:0000259" key="13">
    <source>
        <dbReference type="PROSITE" id="PS51194"/>
    </source>
</evidence>
<feature type="region of interest" description="Disordered" evidence="11">
    <location>
        <begin position="763"/>
        <end position="796"/>
    </location>
</feature>
<dbReference type="Pfam" id="PF00270">
    <property type="entry name" value="DEAD"/>
    <property type="match status" value="1"/>
</dbReference>
<evidence type="ECO:0000313" key="17">
    <source>
        <dbReference type="Proteomes" id="UP000307169"/>
    </source>
</evidence>
<evidence type="ECO:0000256" key="5">
    <source>
        <dbReference type="ARBA" id="ARBA00022806"/>
    </source>
</evidence>
<dbReference type="Proteomes" id="UP000310685">
    <property type="component" value="Unassembled WGS sequence"/>
</dbReference>
<feature type="region of interest" description="Disordered" evidence="11">
    <location>
        <begin position="169"/>
        <end position="275"/>
    </location>
</feature>
<comment type="caution">
    <text evidence="15">The sequence shown here is derived from an EMBL/GenBank/DDBJ whole genome shotgun (WGS) entry which is preliminary data.</text>
</comment>
<dbReference type="CDD" id="cd18787">
    <property type="entry name" value="SF2_C_DEAD"/>
    <property type="match status" value="1"/>
</dbReference>
<evidence type="ECO:0000256" key="7">
    <source>
        <dbReference type="ARBA" id="ARBA00023187"/>
    </source>
</evidence>
<evidence type="ECO:0000256" key="11">
    <source>
        <dbReference type="SAM" id="MobiDB-lite"/>
    </source>
</evidence>
<feature type="domain" description="Helicase ATP-binding" evidence="12">
    <location>
        <begin position="378"/>
        <end position="556"/>
    </location>
</feature>
<protein>
    <recommendedName>
        <fullName evidence="2">RNA helicase</fullName>
        <ecNumber evidence="2">3.6.4.13</ecNumber>
    </recommendedName>
</protein>
<evidence type="ECO:0000256" key="10">
    <source>
        <dbReference type="PROSITE-ProRule" id="PRU00552"/>
    </source>
</evidence>
<evidence type="ECO:0000256" key="8">
    <source>
        <dbReference type="ARBA" id="ARBA00023242"/>
    </source>
</evidence>
<evidence type="ECO:0000259" key="14">
    <source>
        <dbReference type="PROSITE" id="PS51195"/>
    </source>
</evidence>
<keyword evidence="6" id="KW-0067">ATP-binding</keyword>
<dbReference type="GO" id="GO:0005524">
    <property type="term" value="F:ATP binding"/>
    <property type="evidence" value="ECO:0007669"/>
    <property type="project" value="UniProtKB-KW"/>
</dbReference>
<dbReference type="Pfam" id="PF23469">
    <property type="entry name" value="KH_12"/>
    <property type="match status" value="1"/>
</dbReference>
<dbReference type="GO" id="GO:0005634">
    <property type="term" value="C:nucleus"/>
    <property type="evidence" value="ECO:0007669"/>
    <property type="project" value="UniProtKB-SubCell"/>
</dbReference>
<dbReference type="PROSITE" id="PS51192">
    <property type="entry name" value="HELICASE_ATP_BIND_1"/>
    <property type="match status" value="1"/>
</dbReference>
<feature type="compositionally biased region" description="Basic and acidic residues" evidence="11">
    <location>
        <begin position="68"/>
        <end position="103"/>
    </location>
</feature>
<dbReference type="SMART" id="SM00487">
    <property type="entry name" value="DEXDc"/>
    <property type="match status" value="1"/>
</dbReference>
<evidence type="ECO:0000259" key="12">
    <source>
        <dbReference type="PROSITE" id="PS51192"/>
    </source>
</evidence>
<dbReference type="GO" id="GO:0003676">
    <property type="term" value="F:nucleic acid binding"/>
    <property type="evidence" value="ECO:0007669"/>
    <property type="project" value="InterPro"/>
</dbReference>
<dbReference type="GO" id="GO:0003724">
    <property type="term" value="F:RNA helicase activity"/>
    <property type="evidence" value="ECO:0007669"/>
    <property type="project" value="UniProtKB-EC"/>
</dbReference>
<dbReference type="Proteomes" id="UP000307169">
    <property type="component" value="Unassembled WGS sequence"/>
</dbReference>
<evidence type="ECO:0000256" key="1">
    <source>
        <dbReference type="ARBA" id="ARBA00004123"/>
    </source>
</evidence>
<dbReference type="PANTHER" id="PTHR47958">
    <property type="entry name" value="ATP-DEPENDENT RNA HELICASE DBP3"/>
    <property type="match status" value="1"/>
</dbReference>
<dbReference type="InterPro" id="IPR014014">
    <property type="entry name" value="RNA_helicase_DEAD_Q_motif"/>
</dbReference>
<feature type="compositionally biased region" description="Acidic residues" evidence="11">
    <location>
        <begin position="206"/>
        <end position="222"/>
    </location>
</feature>
<dbReference type="CDD" id="cd17953">
    <property type="entry name" value="DEADc_DDX46"/>
    <property type="match status" value="1"/>
</dbReference>
<feature type="domain" description="DEAD-box RNA helicase Q" evidence="14">
    <location>
        <begin position="347"/>
        <end position="375"/>
    </location>
</feature>
<dbReference type="Pfam" id="PF00271">
    <property type="entry name" value="Helicase_C"/>
    <property type="match status" value="1"/>
</dbReference>
<dbReference type="GO" id="GO:0016787">
    <property type="term" value="F:hydrolase activity"/>
    <property type="evidence" value="ECO:0007669"/>
    <property type="project" value="UniProtKB-KW"/>
</dbReference>
<accession>A0A4T0S4U5</accession>
<evidence type="ECO:0000313" key="15">
    <source>
        <dbReference type="EMBL" id="TIB81614.1"/>
    </source>
</evidence>
<evidence type="ECO:0000256" key="4">
    <source>
        <dbReference type="ARBA" id="ARBA00022801"/>
    </source>
</evidence>
<evidence type="ECO:0000256" key="3">
    <source>
        <dbReference type="ARBA" id="ARBA00022741"/>
    </source>
</evidence>
<proteinExistence type="inferred from homology"/>
<dbReference type="SUPFAM" id="SSF52540">
    <property type="entry name" value="P-loop containing nucleoside triphosphate hydrolases"/>
    <property type="match status" value="1"/>
</dbReference>
<dbReference type="InterPro" id="IPR027417">
    <property type="entry name" value="P-loop_NTPase"/>
</dbReference>
<evidence type="ECO:0000256" key="2">
    <source>
        <dbReference type="ARBA" id="ARBA00012552"/>
    </source>
</evidence>
<dbReference type="PROSITE" id="PS51194">
    <property type="entry name" value="HELICASE_CTER"/>
    <property type="match status" value="1"/>
</dbReference>
<evidence type="ECO:0000256" key="6">
    <source>
        <dbReference type="ARBA" id="ARBA00022840"/>
    </source>
</evidence>
<dbReference type="EC" id="3.6.4.13" evidence="2"/>
<dbReference type="EMBL" id="SPRH01000004">
    <property type="protein sequence ID" value="TIC04174.1"/>
    <property type="molecule type" value="Genomic_DNA"/>
</dbReference>
<dbReference type="Gene3D" id="3.40.50.300">
    <property type="entry name" value="P-loop containing nucleotide triphosphate hydrolases"/>
    <property type="match status" value="2"/>
</dbReference>
<dbReference type="FunFam" id="3.40.50.300:FF:000079">
    <property type="entry name" value="probable ATP-dependent RNA helicase DDX17"/>
    <property type="match status" value="1"/>
</dbReference>
<dbReference type="GO" id="GO:0008380">
    <property type="term" value="P:RNA splicing"/>
    <property type="evidence" value="ECO:0007669"/>
    <property type="project" value="UniProtKB-KW"/>
</dbReference>
<feature type="short sequence motif" description="Q motif" evidence="10">
    <location>
        <begin position="347"/>
        <end position="375"/>
    </location>
</feature>
<dbReference type="PROSITE" id="PS51195">
    <property type="entry name" value="Q_MOTIF"/>
    <property type="match status" value="1"/>
</dbReference>
<feature type="compositionally biased region" description="Basic and acidic residues" evidence="11">
    <location>
        <begin position="229"/>
        <end position="243"/>
    </location>
</feature>